<dbReference type="HOGENOM" id="CLU_2386424_0_0_1"/>
<dbReference type="GO" id="GO:0005576">
    <property type="term" value="C:extracellular region"/>
    <property type="evidence" value="ECO:0007669"/>
    <property type="project" value="UniProtKB-SubCell"/>
</dbReference>
<gene>
    <name evidence="7" type="ORF">M413DRAFT_443672</name>
</gene>
<protein>
    <recommendedName>
        <fullName evidence="6">CFEM domain-containing protein</fullName>
    </recommendedName>
</protein>
<feature type="signal peptide" evidence="5">
    <location>
        <begin position="1"/>
        <end position="19"/>
    </location>
</feature>
<keyword evidence="3 5" id="KW-0732">Signal</keyword>
<keyword evidence="2" id="KW-0964">Secreted</keyword>
<dbReference type="InterPro" id="IPR008427">
    <property type="entry name" value="Extracellular_membr_CFEM_dom"/>
</dbReference>
<comment type="subcellular location">
    <subcellularLocation>
        <location evidence="1">Secreted</location>
    </subcellularLocation>
</comment>
<keyword evidence="8" id="KW-1185">Reference proteome</keyword>
<dbReference type="Proteomes" id="UP000053424">
    <property type="component" value="Unassembled WGS sequence"/>
</dbReference>
<proteinExistence type="predicted"/>
<evidence type="ECO:0000256" key="3">
    <source>
        <dbReference type="ARBA" id="ARBA00022729"/>
    </source>
</evidence>
<accession>A0A0C2Y1P3</accession>
<evidence type="ECO:0000256" key="2">
    <source>
        <dbReference type="ARBA" id="ARBA00022525"/>
    </source>
</evidence>
<feature type="chain" id="PRO_5002171190" description="CFEM domain-containing protein" evidence="5">
    <location>
        <begin position="20"/>
        <end position="95"/>
    </location>
</feature>
<dbReference type="Pfam" id="PF05730">
    <property type="entry name" value="CFEM"/>
    <property type="match status" value="1"/>
</dbReference>
<organism evidence="7 8">
    <name type="scientific">Hebeloma cylindrosporum</name>
    <dbReference type="NCBI Taxonomy" id="76867"/>
    <lineage>
        <taxon>Eukaryota</taxon>
        <taxon>Fungi</taxon>
        <taxon>Dikarya</taxon>
        <taxon>Basidiomycota</taxon>
        <taxon>Agaricomycotina</taxon>
        <taxon>Agaricomycetes</taxon>
        <taxon>Agaricomycetidae</taxon>
        <taxon>Agaricales</taxon>
        <taxon>Agaricineae</taxon>
        <taxon>Hymenogastraceae</taxon>
        <taxon>Hebeloma</taxon>
    </lineage>
</organism>
<evidence type="ECO:0000313" key="8">
    <source>
        <dbReference type="Proteomes" id="UP000053424"/>
    </source>
</evidence>
<evidence type="ECO:0000256" key="4">
    <source>
        <dbReference type="ARBA" id="ARBA00023157"/>
    </source>
</evidence>
<reference evidence="8" key="2">
    <citation type="submission" date="2015-01" db="EMBL/GenBank/DDBJ databases">
        <title>Evolutionary Origins and Diversification of the Mycorrhizal Mutualists.</title>
        <authorList>
            <consortium name="DOE Joint Genome Institute"/>
            <consortium name="Mycorrhizal Genomics Consortium"/>
            <person name="Kohler A."/>
            <person name="Kuo A."/>
            <person name="Nagy L.G."/>
            <person name="Floudas D."/>
            <person name="Copeland A."/>
            <person name="Barry K.W."/>
            <person name="Cichocki N."/>
            <person name="Veneault-Fourrey C."/>
            <person name="LaButti K."/>
            <person name="Lindquist E.A."/>
            <person name="Lipzen A."/>
            <person name="Lundell T."/>
            <person name="Morin E."/>
            <person name="Murat C."/>
            <person name="Riley R."/>
            <person name="Ohm R."/>
            <person name="Sun H."/>
            <person name="Tunlid A."/>
            <person name="Henrissat B."/>
            <person name="Grigoriev I.V."/>
            <person name="Hibbett D.S."/>
            <person name="Martin F."/>
        </authorList>
    </citation>
    <scope>NUCLEOTIDE SEQUENCE [LARGE SCALE GENOMIC DNA]</scope>
    <source>
        <strain evidence="8">h7</strain>
    </source>
</reference>
<dbReference type="EMBL" id="KN831775">
    <property type="protein sequence ID" value="KIM43773.1"/>
    <property type="molecule type" value="Genomic_DNA"/>
</dbReference>
<dbReference type="AlphaFoldDB" id="A0A0C2Y1P3"/>
<name>A0A0C2Y1P3_HEBCY</name>
<keyword evidence="4" id="KW-1015">Disulfide bond</keyword>
<evidence type="ECO:0000256" key="5">
    <source>
        <dbReference type="SAM" id="SignalP"/>
    </source>
</evidence>
<evidence type="ECO:0000256" key="1">
    <source>
        <dbReference type="ARBA" id="ARBA00004613"/>
    </source>
</evidence>
<sequence>MRFTSIAFALLGVVATASAATTLEARGDGFPHCVQKCHGNRFGCNPKDWDCFCKNNNWKGWFEGCCKDNCHGDDFHRAGKTVGKHCRKAKNPWGW</sequence>
<reference evidence="7 8" key="1">
    <citation type="submission" date="2014-04" db="EMBL/GenBank/DDBJ databases">
        <authorList>
            <consortium name="DOE Joint Genome Institute"/>
            <person name="Kuo A."/>
            <person name="Gay G."/>
            <person name="Dore J."/>
            <person name="Kohler A."/>
            <person name="Nagy L.G."/>
            <person name="Floudas D."/>
            <person name="Copeland A."/>
            <person name="Barry K.W."/>
            <person name="Cichocki N."/>
            <person name="Veneault-Fourrey C."/>
            <person name="LaButti K."/>
            <person name="Lindquist E.A."/>
            <person name="Lipzen A."/>
            <person name="Lundell T."/>
            <person name="Morin E."/>
            <person name="Murat C."/>
            <person name="Sun H."/>
            <person name="Tunlid A."/>
            <person name="Henrissat B."/>
            <person name="Grigoriev I.V."/>
            <person name="Hibbett D.S."/>
            <person name="Martin F."/>
            <person name="Nordberg H.P."/>
            <person name="Cantor M.N."/>
            <person name="Hua S.X."/>
        </authorList>
    </citation>
    <scope>NUCLEOTIDE SEQUENCE [LARGE SCALE GENOMIC DNA]</scope>
    <source>
        <strain evidence="8">h7</strain>
    </source>
</reference>
<feature type="domain" description="CFEM" evidence="6">
    <location>
        <begin position="29"/>
        <end position="86"/>
    </location>
</feature>
<evidence type="ECO:0000259" key="6">
    <source>
        <dbReference type="Pfam" id="PF05730"/>
    </source>
</evidence>
<evidence type="ECO:0000313" key="7">
    <source>
        <dbReference type="EMBL" id="KIM43773.1"/>
    </source>
</evidence>